<dbReference type="AlphaFoldDB" id="A0A1G2PQ03"/>
<dbReference type="Gene3D" id="3.40.50.1000">
    <property type="entry name" value="HAD superfamily/HAD-like"/>
    <property type="match status" value="2"/>
</dbReference>
<evidence type="ECO:0000313" key="12">
    <source>
        <dbReference type="Proteomes" id="UP000176951"/>
    </source>
</evidence>
<dbReference type="GO" id="GO:0005886">
    <property type="term" value="C:plasma membrane"/>
    <property type="evidence" value="ECO:0007669"/>
    <property type="project" value="TreeGrafter"/>
</dbReference>
<keyword evidence="7 9" id="KW-1133">Transmembrane helix</keyword>
<dbReference type="InterPro" id="IPR059000">
    <property type="entry name" value="ATPase_P-type_domA"/>
</dbReference>
<feature type="transmembrane region" description="Helical" evidence="9">
    <location>
        <begin position="280"/>
        <end position="301"/>
    </location>
</feature>
<keyword evidence="4" id="KW-0547">Nucleotide-binding</keyword>
<dbReference type="GO" id="GO:0006883">
    <property type="term" value="P:intracellular sodium ion homeostasis"/>
    <property type="evidence" value="ECO:0007669"/>
    <property type="project" value="TreeGrafter"/>
</dbReference>
<dbReference type="InterPro" id="IPR004014">
    <property type="entry name" value="ATPase_P-typ_cation-transptr_N"/>
</dbReference>
<dbReference type="GO" id="GO:0030007">
    <property type="term" value="P:intracellular potassium ion homeostasis"/>
    <property type="evidence" value="ECO:0007669"/>
    <property type="project" value="TreeGrafter"/>
</dbReference>
<evidence type="ECO:0000256" key="5">
    <source>
        <dbReference type="ARBA" id="ARBA00022840"/>
    </source>
</evidence>
<dbReference type="SUPFAM" id="SSF81665">
    <property type="entry name" value="Calcium ATPase, transmembrane domain M"/>
    <property type="match status" value="1"/>
</dbReference>
<dbReference type="SFLD" id="SFLDS00003">
    <property type="entry name" value="Haloacid_Dehalogenase"/>
    <property type="match status" value="1"/>
</dbReference>
<comment type="similarity">
    <text evidence="2">Belongs to the cation transport ATPase (P-type) (TC 3.A.3) family. Type IIA subfamily.</text>
</comment>
<dbReference type="PRINTS" id="PR00119">
    <property type="entry name" value="CATATPASE"/>
</dbReference>
<proteinExistence type="inferred from homology"/>
<dbReference type="InterPro" id="IPR023214">
    <property type="entry name" value="HAD_sf"/>
</dbReference>
<sequence>MNSVTQVVHWHSLTEKDIFRRLKTKRSGLSVEEAGNRLKEYGPNTLPEKARYGPLKFLFSQLESPFTVILLVAAGITFWLGDIPDSIVILIALIANVLFGFFQEWKSERTLEALKAIVRYEAPVIREGSLVMIAADNVVPGDIMVLRAGERVLADVRIIEAEMLEISEAVLTGETSPAKKIVEFLPEGTPVPDRLNMAFAGTIVNRGTGLTVVVATGISTQVGGIAQSLVEVEEGLTPLQKRLKKLANFVTVGIIALALTVFVAGFLARIPLVEIFTTAIALAIAAIPAELVVAVSVILTIGMRRLLERKALIRKLVAAETLGSVTALCVDKTGTLTEGQMRVVEIIVEGGDETRNLLLRAGIFCNEADIEPGGKILGETTDVAIMHAAREAGLSKVIALRKDRILDILPFESINRYMAAIVIEEHGPTLYVKGAAEKVVTSATTFMHKDRVMPFLESDKERLMARHDELSAQGFRLIALGFRYFPSKGGPLHLGDVNDHLKDLTFIGFAVIEDPLRANVKDSLHEMEKAGVNVSILTGDHVLTAQTIGTKLGVFEKGERVLNGEELEKMSDEEFGKVARDIAIYARVLPHQKLRIVSALQAQGEVVAMTGDGINDAPALKKSDIGIAVGGAADVAKEASDIVL</sequence>
<feature type="non-terminal residue" evidence="11">
    <location>
        <position position="644"/>
    </location>
</feature>
<feature type="transmembrane region" description="Helical" evidence="9">
    <location>
        <begin position="246"/>
        <end position="268"/>
    </location>
</feature>
<keyword evidence="3 9" id="KW-0812">Transmembrane</keyword>
<reference evidence="11 12" key="1">
    <citation type="journal article" date="2016" name="Nat. Commun.">
        <title>Thousands of microbial genomes shed light on interconnected biogeochemical processes in an aquifer system.</title>
        <authorList>
            <person name="Anantharaman K."/>
            <person name="Brown C.T."/>
            <person name="Hug L.A."/>
            <person name="Sharon I."/>
            <person name="Castelle C.J."/>
            <person name="Probst A.J."/>
            <person name="Thomas B.C."/>
            <person name="Singh A."/>
            <person name="Wilkins M.J."/>
            <person name="Karaoz U."/>
            <person name="Brodie E.L."/>
            <person name="Williams K.H."/>
            <person name="Hubbard S.S."/>
            <person name="Banfield J.F."/>
        </authorList>
    </citation>
    <scope>NUCLEOTIDE SEQUENCE [LARGE SCALE GENOMIC DNA]</scope>
</reference>
<feature type="transmembrane region" description="Helical" evidence="9">
    <location>
        <begin position="86"/>
        <end position="102"/>
    </location>
</feature>
<dbReference type="InterPro" id="IPR023298">
    <property type="entry name" value="ATPase_P-typ_TM_dom_sf"/>
</dbReference>
<protein>
    <recommendedName>
        <fullName evidence="10">Cation-transporting P-type ATPase N-terminal domain-containing protein</fullName>
    </recommendedName>
</protein>
<feature type="transmembrane region" description="Helical" evidence="9">
    <location>
        <begin position="57"/>
        <end position="80"/>
    </location>
</feature>
<dbReference type="InterPro" id="IPR018303">
    <property type="entry name" value="ATPase_P-typ_P_site"/>
</dbReference>
<dbReference type="SFLD" id="SFLDF00027">
    <property type="entry name" value="p-type_atpase"/>
    <property type="match status" value="1"/>
</dbReference>
<dbReference type="EMBL" id="MHSW01000038">
    <property type="protein sequence ID" value="OHA50398.1"/>
    <property type="molecule type" value="Genomic_DNA"/>
</dbReference>
<dbReference type="SUPFAM" id="SSF81653">
    <property type="entry name" value="Calcium ATPase, transduction domain A"/>
    <property type="match status" value="1"/>
</dbReference>
<dbReference type="GO" id="GO:1990573">
    <property type="term" value="P:potassium ion import across plasma membrane"/>
    <property type="evidence" value="ECO:0007669"/>
    <property type="project" value="TreeGrafter"/>
</dbReference>
<dbReference type="Gene3D" id="1.20.1110.10">
    <property type="entry name" value="Calcium-transporting ATPase, transmembrane domain"/>
    <property type="match status" value="1"/>
</dbReference>
<keyword evidence="5" id="KW-0067">ATP-binding</keyword>
<name>A0A1G2PQ03_9BACT</name>
<evidence type="ECO:0000256" key="7">
    <source>
        <dbReference type="ARBA" id="ARBA00022989"/>
    </source>
</evidence>
<dbReference type="GO" id="GO:0005524">
    <property type="term" value="F:ATP binding"/>
    <property type="evidence" value="ECO:0007669"/>
    <property type="project" value="UniProtKB-KW"/>
</dbReference>
<dbReference type="InterPro" id="IPR044492">
    <property type="entry name" value="P_typ_ATPase_HD_dom"/>
</dbReference>
<evidence type="ECO:0000256" key="3">
    <source>
        <dbReference type="ARBA" id="ARBA00022692"/>
    </source>
</evidence>
<gene>
    <name evidence="11" type="ORF">A3A97_03555</name>
</gene>
<dbReference type="Gene3D" id="2.70.150.10">
    <property type="entry name" value="Calcium-transporting ATPase, cytoplasmic transduction domain A"/>
    <property type="match status" value="1"/>
</dbReference>
<evidence type="ECO:0000256" key="9">
    <source>
        <dbReference type="SAM" id="Phobius"/>
    </source>
</evidence>
<dbReference type="Proteomes" id="UP000176951">
    <property type="component" value="Unassembled WGS sequence"/>
</dbReference>
<comment type="subcellular location">
    <subcellularLocation>
        <location evidence="1">Membrane</location>
        <topology evidence="1">Multi-pass membrane protein</topology>
    </subcellularLocation>
</comment>
<evidence type="ECO:0000256" key="4">
    <source>
        <dbReference type="ARBA" id="ARBA00022741"/>
    </source>
</evidence>
<dbReference type="Pfam" id="PF00122">
    <property type="entry name" value="E1-E2_ATPase"/>
    <property type="match status" value="1"/>
</dbReference>
<comment type="caution">
    <text evidence="11">The sequence shown here is derived from an EMBL/GenBank/DDBJ whole genome shotgun (WGS) entry which is preliminary data.</text>
</comment>
<dbReference type="InterPro" id="IPR036412">
    <property type="entry name" value="HAD-like_sf"/>
</dbReference>
<dbReference type="GO" id="GO:0036376">
    <property type="term" value="P:sodium ion export across plasma membrane"/>
    <property type="evidence" value="ECO:0007669"/>
    <property type="project" value="TreeGrafter"/>
</dbReference>
<evidence type="ECO:0000256" key="6">
    <source>
        <dbReference type="ARBA" id="ARBA00022967"/>
    </source>
</evidence>
<dbReference type="Gene3D" id="3.40.1110.10">
    <property type="entry name" value="Calcium-transporting ATPase, cytoplasmic domain N"/>
    <property type="match status" value="2"/>
</dbReference>
<feature type="domain" description="Cation-transporting P-type ATPase N-terminal" evidence="10">
    <location>
        <begin position="9"/>
        <end position="82"/>
    </location>
</feature>
<dbReference type="InterPro" id="IPR023299">
    <property type="entry name" value="ATPase_P-typ_cyto_dom_N"/>
</dbReference>
<evidence type="ECO:0000256" key="2">
    <source>
        <dbReference type="ARBA" id="ARBA00005675"/>
    </source>
</evidence>
<dbReference type="Pfam" id="PF13246">
    <property type="entry name" value="Cation_ATPase"/>
    <property type="match status" value="1"/>
</dbReference>
<keyword evidence="8 9" id="KW-0472">Membrane</keyword>
<dbReference type="PANTHER" id="PTHR43294">
    <property type="entry name" value="SODIUM/POTASSIUM-TRANSPORTING ATPASE SUBUNIT ALPHA"/>
    <property type="match status" value="1"/>
</dbReference>
<evidence type="ECO:0000313" key="11">
    <source>
        <dbReference type="EMBL" id="OHA50398.1"/>
    </source>
</evidence>
<evidence type="ECO:0000256" key="8">
    <source>
        <dbReference type="ARBA" id="ARBA00023136"/>
    </source>
</evidence>
<dbReference type="SMART" id="SM00831">
    <property type="entry name" value="Cation_ATPase_N"/>
    <property type="match status" value="1"/>
</dbReference>
<dbReference type="SUPFAM" id="SSF56784">
    <property type="entry name" value="HAD-like"/>
    <property type="match status" value="1"/>
</dbReference>
<dbReference type="PRINTS" id="PR00120">
    <property type="entry name" value="HATPASE"/>
</dbReference>
<dbReference type="NCBIfam" id="TIGR01494">
    <property type="entry name" value="ATPase_P-type"/>
    <property type="match status" value="2"/>
</dbReference>
<organism evidence="11 12">
    <name type="scientific">Candidatus Terrybacteria bacterium RIFCSPLOWO2_01_FULL_40_23</name>
    <dbReference type="NCBI Taxonomy" id="1802366"/>
    <lineage>
        <taxon>Bacteria</taxon>
        <taxon>Candidatus Terryibacteriota</taxon>
    </lineage>
</organism>
<keyword evidence="6" id="KW-1278">Translocase</keyword>
<accession>A0A1G2PQ03</accession>
<dbReference type="GO" id="GO:0005391">
    <property type="term" value="F:P-type sodium:potassium-exchanging transporter activity"/>
    <property type="evidence" value="ECO:0007669"/>
    <property type="project" value="TreeGrafter"/>
</dbReference>
<dbReference type="PROSITE" id="PS00154">
    <property type="entry name" value="ATPASE_E1_E2"/>
    <property type="match status" value="1"/>
</dbReference>
<dbReference type="InterPro" id="IPR001757">
    <property type="entry name" value="P_typ_ATPase"/>
</dbReference>
<dbReference type="GO" id="GO:0016887">
    <property type="term" value="F:ATP hydrolysis activity"/>
    <property type="evidence" value="ECO:0007669"/>
    <property type="project" value="InterPro"/>
</dbReference>
<evidence type="ECO:0000259" key="10">
    <source>
        <dbReference type="SMART" id="SM00831"/>
    </source>
</evidence>
<dbReference type="Pfam" id="PF00690">
    <property type="entry name" value="Cation_ATPase_N"/>
    <property type="match status" value="1"/>
</dbReference>
<dbReference type="InterPro" id="IPR008250">
    <property type="entry name" value="ATPase_P-typ_transduc_dom_A_sf"/>
</dbReference>
<dbReference type="InterPro" id="IPR050510">
    <property type="entry name" value="Cation_transp_ATPase_P-type"/>
</dbReference>
<evidence type="ECO:0000256" key="1">
    <source>
        <dbReference type="ARBA" id="ARBA00004141"/>
    </source>
</evidence>
<dbReference type="GO" id="GO:1902600">
    <property type="term" value="P:proton transmembrane transport"/>
    <property type="evidence" value="ECO:0007669"/>
    <property type="project" value="TreeGrafter"/>
</dbReference>
<dbReference type="SFLD" id="SFLDG00002">
    <property type="entry name" value="C1.7:_P-type_atpase_like"/>
    <property type="match status" value="1"/>
</dbReference>
<dbReference type="PANTHER" id="PTHR43294:SF20">
    <property type="entry name" value="P-TYPE ATPASE"/>
    <property type="match status" value="1"/>
</dbReference>